<protein>
    <recommendedName>
        <fullName evidence="7">Protein-tyrosine-phosphatase</fullName>
    </recommendedName>
</protein>
<keyword evidence="1" id="KW-0378">Hydrolase</keyword>
<dbReference type="PROSITE" id="PS50054">
    <property type="entry name" value="TYR_PHOSPHATASE_DUAL"/>
    <property type="match status" value="1"/>
</dbReference>
<evidence type="ECO:0000259" key="4">
    <source>
        <dbReference type="PROSITE" id="PS50056"/>
    </source>
</evidence>
<dbReference type="SMART" id="SM00195">
    <property type="entry name" value="DSPc"/>
    <property type="match status" value="1"/>
</dbReference>
<evidence type="ECO:0000259" key="3">
    <source>
        <dbReference type="PROSITE" id="PS50054"/>
    </source>
</evidence>
<evidence type="ECO:0000313" key="6">
    <source>
        <dbReference type="Proteomes" id="UP000613740"/>
    </source>
</evidence>
<dbReference type="Proteomes" id="UP000613740">
    <property type="component" value="Unassembled WGS sequence"/>
</dbReference>
<dbReference type="InterPro" id="IPR020422">
    <property type="entry name" value="TYR_PHOSPHATASE_DUAL_dom"/>
</dbReference>
<feature type="domain" description="Tyrosine specific protein phosphatases" evidence="4">
    <location>
        <begin position="85"/>
        <end position="140"/>
    </location>
</feature>
<dbReference type="PANTHER" id="PTHR46377:SF1">
    <property type="entry name" value="DUAL SPECIFICITY PROTEIN PHOSPHATASE 19"/>
    <property type="match status" value="1"/>
</dbReference>
<dbReference type="Pfam" id="PF00782">
    <property type="entry name" value="DSPc"/>
    <property type="match status" value="1"/>
</dbReference>
<dbReference type="GO" id="GO:0008579">
    <property type="term" value="F:JUN kinase phosphatase activity"/>
    <property type="evidence" value="ECO:0007669"/>
    <property type="project" value="TreeGrafter"/>
</dbReference>
<dbReference type="OrthoDB" id="10252009at2759"/>
<keyword evidence="6" id="KW-1185">Reference proteome</keyword>
<name>A0A835WTX4_9CHLO</name>
<dbReference type="SUPFAM" id="SSF52799">
    <property type="entry name" value="(Phosphotyrosine protein) phosphatases II"/>
    <property type="match status" value="1"/>
</dbReference>
<dbReference type="EMBL" id="JAEHOD010000002">
    <property type="protein sequence ID" value="KAG2454154.1"/>
    <property type="molecule type" value="Genomic_DNA"/>
</dbReference>
<comment type="caution">
    <text evidence="5">The sequence shown here is derived from an EMBL/GenBank/DDBJ whole genome shotgun (WGS) entry which is preliminary data.</text>
</comment>
<dbReference type="InterPro" id="IPR029021">
    <property type="entry name" value="Prot-tyrosine_phosphatase-like"/>
</dbReference>
<evidence type="ECO:0008006" key="7">
    <source>
        <dbReference type="Google" id="ProtNLM"/>
    </source>
</evidence>
<proteinExistence type="predicted"/>
<evidence type="ECO:0000256" key="2">
    <source>
        <dbReference type="ARBA" id="ARBA00022912"/>
    </source>
</evidence>
<dbReference type="AlphaFoldDB" id="A0A835WTX4"/>
<dbReference type="PROSITE" id="PS50056">
    <property type="entry name" value="TYR_PHOSPHATASE_2"/>
    <property type="match status" value="1"/>
</dbReference>
<evidence type="ECO:0000256" key="1">
    <source>
        <dbReference type="ARBA" id="ARBA00022801"/>
    </source>
</evidence>
<dbReference type="PROSITE" id="PS00383">
    <property type="entry name" value="TYR_PHOSPHATASE_1"/>
    <property type="match status" value="1"/>
</dbReference>
<dbReference type="PANTHER" id="PTHR46377">
    <property type="entry name" value="DUAL SPECIFICITY PROTEIN PHOSPHATASE 19"/>
    <property type="match status" value="1"/>
</dbReference>
<dbReference type="InterPro" id="IPR000340">
    <property type="entry name" value="Dual-sp_phosphatase_cat-dom"/>
</dbReference>
<dbReference type="CDD" id="cd14498">
    <property type="entry name" value="DSP"/>
    <property type="match status" value="1"/>
</dbReference>
<sequence>MAKSPTQFVDIQTAPAQVNSPQAVTPNLLISSFAVEASESQLKEQGVTHILQVGIELKSSHPGKFEYLVVPILDAEGVDLVATLPEMFAFIEAAVARGGVVLVHCMMGISRSASTVIAYLMWKERIGFVAAAERVYAARPFISPNPGFVLQLRLWEKMGMDFAAWPGWSRTKFLETMEEWGGMNACIFDAVMREAGVNLEAVSHTPRHLGGMTTGEQGQLIIPSPAVKRRPMPVKLQHRLCCIS</sequence>
<dbReference type="InterPro" id="IPR000387">
    <property type="entry name" value="Tyr_Pase_dom"/>
</dbReference>
<dbReference type="FunFam" id="3.90.190.10:FF:000130">
    <property type="entry name" value="Dual specificity protein phosphatase, putative"/>
    <property type="match status" value="1"/>
</dbReference>
<dbReference type="GO" id="GO:0005737">
    <property type="term" value="C:cytoplasm"/>
    <property type="evidence" value="ECO:0007669"/>
    <property type="project" value="TreeGrafter"/>
</dbReference>
<evidence type="ECO:0000313" key="5">
    <source>
        <dbReference type="EMBL" id="KAG2454154.1"/>
    </source>
</evidence>
<accession>A0A835WTX4</accession>
<dbReference type="InterPro" id="IPR016130">
    <property type="entry name" value="Tyr_Pase_AS"/>
</dbReference>
<gene>
    <name evidence="5" type="ORF">HYH02_001190</name>
</gene>
<reference evidence="5" key="1">
    <citation type="journal article" date="2020" name="bioRxiv">
        <title>Comparative genomics of Chlamydomonas.</title>
        <authorList>
            <person name="Craig R.J."/>
            <person name="Hasan A.R."/>
            <person name="Ness R.W."/>
            <person name="Keightley P.D."/>
        </authorList>
    </citation>
    <scope>NUCLEOTIDE SEQUENCE</scope>
    <source>
        <strain evidence="5">CCAP 11/173</strain>
    </source>
</reference>
<keyword evidence="2" id="KW-0904">Protein phosphatase</keyword>
<dbReference type="Gene3D" id="3.90.190.10">
    <property type="entry name" value="Protein tyrosine phosphatase superfamily"/>
    <property type="match status" value="1"/>
</dbReference>
<feature type="domain" description="Tyrosine-protein phosphatase" evidence="3">
    <location>
        <begin position="20"/>
        <end position="161"/>
    </location>
</feature>
<organism evidence="5 6">
    <name type="scientific">Chlamydomonas schloesseri</name>
    <dbReference type="NCBI Taxonomy" id="2026947"/>
    <lineage>
        <taxon>Eukaryota</taxon>
        <taxon>Viridiplantae</taxon>
        <taxon>Chlorophyta</taxon>
        <taxon>core chlorophytes</taxon>
        <taxon>Chlorophyceae</taxon>
        <taxon>CS clade</taxon>
        <taxon>Chlamydomonadales</taxon>
        <taxon>Chlamydomonadaceae</taxon>
        <taxon>Chlamydomonas</taxon>
    </lineage>
</organism>